<proteinExistence type="predicted"/>
<protein>
    <submittedName>
        <fullName evidence="2">Thaumatin-like protein 1</fullName>
    </submittedName>
</protein>
<evidence type="ECO:0000313" key="2">
    <source>
        <dbReference type="EMBL" id="KAL0332747.1"/>
    </source>
</evidence>
<dbReference type="FunFam" id="2.60.110.10:FF:000004">
    <property type="entry name" value="THAUMATIN-LIKE PROTEIN 1"/>
    <property type="match status" value="1"/>
</dbReference>
<dbReference type="PROSITE" id="PS51367">
    <property type="entry name" value="THAUMATIN_2"/>
    <property type="match status" value="1"/>
</dbReference>
<dbReference type="SUPFAM" id="SSF49870">
    <property type="entry name" value="Osmotin, thaumatin-like protein"/>
    <property type="match status" value="1"/>
</dbReference>
<accession>A0AAW2MMC9</accession>
<organism evidence="2">
    <name type="scientific">Sesamum calycinum</name>
    <dbReference type="NCBI Taxonomy" id="2727403"/>
    <lineage>
        <taxon>Eukaryota</taxon>
        <taxon>Viridiplantae</taxon>
        <taxon>Streptophyta</taxon>
        <taxon>Embryophyta</taxon>
        <taxon>Tracheophyta</taxon>
        <taxon>Spermatophyta</taxon>
        <taxon>Magnoliopsida</taxon>
        <taxon>eudicotyledons</taxon>
        <taxon>Gunneridae</taxon>
        <taxon>Pentapetalae</taxon>
        <taxon>asterids</taxon>
        <taxon>lamiids</taxon>
        <taxon>Lamiales</taxon>
        <taxon>Pedaliaceae</taxon>
        <taxon>Sesamum</taxon>
    </lineage>
</organism>
<dbReference type="Gene3D" id="2.60.110.10">
    <property type="entry name" value="Thaumatin"/>
    <property type="match status" value="1"/>
</dbReference>
<dbReference type="PROSITE" id="PS00316">
    <property type="entry name" value="THAUMATIN_1"/>
    <property type="match status" value="1"/>
</dbReference>
<evidence type="ECO:0000256" key="1">
    <source>
        <dbReference type="ARBA" id="ARBA00022729"/>
    </source>
</evidence>
<dbReference type="InterPro" id="IPR001938">
    <property type="entry name" value="Thaumatin"/>
</dbReference>
<dbReference type="PRINTS" id="PR00347">
    <property type="entry name" value="THAUMATIN"/>
</dbReference>
<comment type="caution">
    <text evidence="2">The sequence shown here is derived from an EMBL/GenBank/DDBJ whole genome shotgun (WGS) entry which is preliminary data.</text>
</comment>
<dbReference type="AlphaFoldDB" id="A0AAW2MMC9"/>
<reference evidence="2" key="2">
    <citation type="journal article" date="2024" name="Plant">
        <title>Genomic evolution and insights into agronomic trait innovations of Sesamum species.</title>
        <authorList>
            <person name="Miao H."/>
            <person name="Wang L."/>
            <person name="Qu L."/>
            <person name="Liu H."/>
            <person name="Sun Y."/>
            <person name="Le M."/>
            <person name="Wang Q."/>
            <person name="Wei S."/>
            <person name="Zheng Y."/>
            <person name="Lin W."/>
            <person name="Duan Y."/>
            <person name="Cao H."/>
            <person name="Xiong S."/>
            <person name="Wang X."/>
            <person name="Wei L."/>
            <person name="Li C."/>
            <person name="Ma Q."/>
            <person name="Ju M."/>
            <person name="Zhao R."/>
            <person name="Li G."/>
            <person name="Mu C."/>
            <person name="Tian Q."/>
            <person name="Mei H."/>
            <person name="Zhang T."/>
            <person name="Gao T."/>
            <person name="Zhang H."/>
        </authorList>
    </citation>
    <scope>NUCLEOTIDE SEQUENCE</scope>
    <source>
        <strain evidence="2">KEN8</strain>
    </source>
</reference>
<name>A0AAW2MMC9_9LAMI</name>
<keyword evidence="1" id="KW-0732">Signal</keyword>
<dbReference type="Pfam" id="PF00314">
    <property type="entry name" value="Thaumatin"/>
    <property type="match status" value="1"/>
</dbReference>
<gene>
    <name evidence="2" type="ORF">Scaly_2176200</name>
</gene>
<sequence>MSRSLTPFGLTGSGLGVDQKWRPEPIISPSCFSFRFSFYHFQEWWFPATFTFVNQCGYTVWPGLLSSAGSPQLSTTGFALNSGDSIPVSAPASWSGRMWGRTVCSQDSVSGRFTCLTGDCGSGTPECGGGGAAPPATLAEFTLNGAGGLDFYDVSLVDGYNLPMLVTPQGGTGGGNCTTTGCVADLNGSCPSELKVVSAVSSSSGGGGCVACRSACEAFGEAKYCVAASMGRRILASRARTLSCSRARARGLTAMLTMTAPAHLPVLPRITSSPSALLLQPDVGKASELLEIWP</sequence>
<dbReference type="InterPro" id="IPR017949">
    <property type="entry name" value="Thaumatin_CS"/>
</dbReference>
<dbReference type="EMBL" id="JACGWM010000013">
    <property type="protein sequence ID" value="KAL0332747.1"/>
    <property type="molecule type" value="Genomic_DNA"/>
</dbReference>
<dbReference type="PANTHER" id="PTHR31048">
    <property type="entry name" value="OS03G0233200 PROTEIN"/>
    <property type="match status" value="1"/>
</dbReference>
<dbReference type="SMART" id="SM00205">
    <property type="entry name" value="THN"/>
    <property type="match status" value="1"/>
</dbReference>
<dbReference type="InterPro" id="IPR037176">
    <property type="entry name" value="Osmotin/thaumatin-like_sf"/>
</dbReference>
<reference evidence="2" key="1">
    <citation type="submission" date="2020-06" db="EMBL/GenBank/DDBJ databases">
        <authorList>
            <person name="Li T."/>
            <person name="Hu X."/>
            <person name="Zhang T."/>
            <person name="Song X."/>
            <person name="Zhang H."/>
            <person name="Dai N."/>
            <person name="Sheng W."/>
            <person name="Hou X."/>
            <person name="Wei L."/>
        </authorList>
    </citation>
    <scope>NUCLEOTIDE SEQUENCE</scope>
    <source>
        <strain evidence="2">KEN8</strain>
        <tissue evidence="2">Leaf</tissue>
    </source>
</reference>